<dbReference type="PANTHER" id="PTHR42850:SF4">
    <property type="entry name" value="ZINC-DEPENDENT ENDOPOLYPHOSPHATASE"/>
    <property type="match status" value="1"/>
</dbReference>
<gene>
    <name evidence="2" type="ORF">CLG96_03185</name>
</gene>
<evidence type="ECO:0000313" key="3">
    <source>
        <dbReference type="Proteomes" id="UP000244162"/>
    </source>
</evidence>
<dbReference type="OrthoDB" id="9807890at2"/>
<dbReference type="SUPFAM" id="SSF56300">
    <property type="entry name" value="Metallo-dependent phosphatases"/>
    <property type="match status" value="1"/>
</dbReference>
<dbReference type="AlphaFoldDB" id="A0A2T5G1V7"/>
<protein>
    <submittedName>
        <fullName evidence="2">Metallophosphoesterase</fullName>
    </submittedName>
</protein>
<dbReference type="Proteomes" id="UP000244162">
    <property type="component" value="Unassembled WGS sequence"/>
</dbReference>
<dbReference type="EMBL" id="NWBU01000004">
    <property type="protein sequence ID" value="PTQ13149.1"/>
    <property type="molecule type" value="Genomic_DNA"/>
</dbReference>
<dbReference type="GO" id="GO:0016791">
    <property type="term" value="F:phosphatase activity"/>
    <property type="evidence" value="ECO:0007669"/>
    <property type="project" value="TreeGrafter"/>
</dbReference>
<dbReference type="InterPro" id="IPR006186">
    <property type="entry name" value="Ser/Thr-sp_prot-phosphatase"/>
</dbReference>
<dbReference type="InterPro" id="IPR029052">
    <property type="entry name" value="Metallo-depent_PP-like"/>
</dbReference>
<keyword evidence="3" id="KW-1185">Reference proteome</keyword>
<dbReference type="RefSeq" id="WP_107966383.1">
    <property type="nucleotide sequence ID" value="NZ_NWBU01000004.1"/>
</dbReference>
<evidence type="ECO:0000313" key="2">
    <source>
        <dbReference type="EMBL" id="PTQ13149.1"/>
    </source>
</evidence>
<dbReference type="PRINTS" id="PR00114">
    <property type="entry name" value="STPHPHTASE"/>
</dbReference>
<dbReference type="Pfam" id="PF00149">
    <property type="entry name" value="Metallophos"/>
    <property type="match status" value="1"/>
</dbReference>
<dbReference type="InterPro" id="IPR050126">
    <property type="entry name" value="Ap4A_hydrolase"/>
</dbReference>
<dbReference type="GO" id="GO:0008803">
    <property type="term" value="F:bis(5'-nucleosyl)-tetraphosphatase (symmetrical) activity"/>
    <property type="evidence" value="ECO:0007669"/>
    <property type="project" value="TreeGrafter"/>
</dbReference>
<dbReference type="Gene3D" id="3.60.21.10">
    <property type="match status" value="1"/>
</dbReference>
<dbReference type="InterPro" id="IPR004843">
    <property type="entry name" value="Calcineurin-like_PHP"/>
</dbReference>
<dbReference type="PANTHER" id="PTHR42850">
    <property type="entry name" value="METALLOPHOSPHOESTERASE"/>
    <property type="match status" value="1"/>
</dbReference>
<evidence type="ECO:0000259" key="1">
    <source>
        <dbReference type="Pfam" id="PF00149"/>
    </source>
</evidence>
<sequence length="255" mass="28529">MSRSLFNFLWPRRPTGRSFRLPEGLRVYAVGDVHGRLDCLSRIEQAIGRHREAFPEGEALVIFLGDYIDRGGESRGVIDALLGGRFAGMPARFLMGNHEDAMLHFLDDPAVGPIWFAYGGMATLVSYGVRPEGAPGIDRMNQLRLGLLTQLPVEHRRFLESLELWIQLGDYLFVHAGIRPGRPLAAQQREDLLMIREPFLSTSEVMPWRVVHGHTVVEEPLFAPNRIAVDTGAYATGVLSCVVIEADRAERLVDE</sequence>
<organism evidence="2 3">
    <name type="scientific">Sphingomonas oleivorans</name>
    <dbReference type="NCBI Taxonomy" id="1735121"/>
    <lineage>
        <taxon>Bacteria</taxon>
        <taxon>Pseudomonadati</taxon>
        <taxon>Pseudomonadota</taxon>
        <taxon>Alphaproteobacteria</taxon>
        <taxon>Sphingomonadales</taxon>
        <taxon>Sphingomonadaceae</taxon>
        <taxon>Sphingomonas</taxon>
    </lineage>
</organism>
<proteinExistence type="predicted"/>
<name>A0A2T5G1V7_9SPHN</name>
<reference evidence="2 3" key="1">
    <citation type="submission" date="2017-09" db="EMBL/GenBank/DDBJ databases">
        <title>Sphingomonas panjinensis sp.nov., isolated from oil-contaminated soil.</title>
        <authorList>
            <person name="Wang L."/>
            <person name="Chen L."/>
        </authorList>
    </citation>
    <scope>NUCLEOTIDE SEQUENCE [LARGE SCALE GENOMIC DNA]</scope>
    <source>
        <strain evidence="2 3">FW-11</strain>
    </source>
</reference>
<feature type="domain" description="Calcineurin-like phosphoesterase" evidence="1">
    <location>
        <begin position="25"/>
        <end position="218"/>
    </location>
</feature>
<comment type="caution">
    <text evidence="2">The sequence shown here is derived from an EMBL/GenBank/DDBJ whole genome shotgun (WGS) entry which is preliminary data.</text>
</comment>
<dbReference type="GO" id="GO:0110154">
    <property type="term" value="P:RNA decapping"/>
    <property type="evidence" value="ECO:0007669"/>
    <property type="project" value="TreeGrafter"/>
</dbReference>
<accession>A0A2T5G1V7</accession>
<dbReference type="GO" id="GO:0005737">
    <property type="term" value="C:cytoplasm"/>
    <property type="evidence" value="ECO:0007669"/>
    <property type="project" value="TreeGrafter"/>
</dbReference>